<proteinExistence type="inferred from homology"/>
<dbReference type="InterPro" id="IPR036761">
    <property type="entry name" value="TTHA0802/YceI-like_sf"/>
</dbReference>
<comment type="caution">
    <text evidence="3">The sequence shown here is derived from an EMBL/GenBank/DDBJ whole genome shotgun (WGS) entry which is preliminary data.</text>
</comment>
<keyword evidence="4" id="KW-1185">Reference proteome</keyword>
<gene>
    <name evidence="3" type="ORF">PSU4_53770</name>
</gene>
<evidence type="ECO:0000313" key="4">
    <source>
        <dbReference type="Proteomes" id="UP000321685"/>
    </source>
</evidence>
<dbReference type="Gene3D" id="2.40.128.110">
    <property type="entry name" value="Lipid/polyisoprenoid-binding, YceI-like"/>
    <property type="match status" value="1"/>
</dbReference>
<dbReference type="EMBL" id="BJVJ01000089">
    <property type="protein sequence ID" value="GEL26423.1"/>
    <property type="molecule type" value="Genomic_DNA"/>
</dbReference>
<dbReference type="OrthoDB" id="9811006at2"/>
<dbReference type="RefSeq" id="WP_147114388.1">
    <property type="nucleotide sequence ID" value="NZ_BJVJ01000089.1"/>
</dbReference>
<protein>
    <recommendedName>
        <fullName evidence="2">Lipid/polyisoprenoid-binding YceI-like domain-containing protein</fullName>
    </recommendedName>
</protein>
<sequence length="267" mass="28136">MTAAISGTLTTPDGWPVGGGMLTVVDGTGIQRGRAAAREDGGFVLDGLDVGTYTVIIAAPGHEPAARTVTVTGAAPAALGVVELPRVGGRVLPAPGTWQIDPVHSSIRATAMHLGLTPVHGRLRRFDGRIQVADPLENSSVEVVIDPNGVDSDDDTRDAHLRSADFLDVDVHPEIHFKSDGLTRRDATHWRVDGILTLKGVSAAVPLDVTYRGSGPDLWGGTRAGFSATTEISRDDFAISWNQSVLAGVLAVGRTLRIDIDIQAFRT</sequence>
<organism evidence="3 4">
    <name type="scientific">Pseudonocardia sulfidoxydans NBRC 16205</name>
    <dbReference type="NCBI Taxonomy" id="1223511"/>
    <lineage>
        <taxon>Bacteria</taxon>
        <taxon>Bacillati</taxon>
        <taxon>Actinomycetota</taxon>
        <taxon>Actinomycetes</taxon>
        <taxon>Pseudonocardiales</taxon>
        <taxon>Pseudonocardiaceae</taxon>
        <taxon>Pseudonocardia</taxon>
    </lineage>
</organism>
<feature type="domain" description="Lipid/polyisoprenoid-binding YceI-like" evidence="2">
    <location>
        <begin position="97"/>
        <end position="265"/>
    </location>
</feature>
<evidence type="ECO:0000313" key="3">
    <source>
        <dbReference type="EMBL" id="GEL26423.1"/>
    </source>
</evidence>
<dbReference type="SUPFAM" id="SSF101874">
    <property type="entry name" value="YceI-like"/>
    <property type="match status" value="1"/>
</dbReference>
<name>A0A511DQA8_9PSEU</name>
<dbReference type="Pfam" id="PF04264">
    <property type="entry name" value="YceI"/>
    <property type="match status" value="1"/>
</dbReference>
<dbReference type="SMART" id="SM00867">
    <property type="entry name" value="YceI"/>
    <property type="match status" value="1"/>
</dbReference>
<dbReference type="Pfam" id="PF13620">
    <property type="entry name" value="CarboxypepD_reg"/>
    <property type="match status" value="1"/>
</dbReference>
<dbReference type="InterPro" id="IPR013784">
    <property type="entry name" value="Carb-bd-like_fold"/>
</dbReference>
<dbReference type="PANTHER" id="PTHR34406:SF1">
    <property type="entry name" value="PROTEIN YCEI"/>
    <property type="match status" value="1"/>
</dbReference>
<comment type="similarity">
    <text evidence="1">Belongs to the UPF0312 family.</text>
</comment>
<dbReference type="InterPro" id="IPR007372">
    <property type="entry name" value="Lipid/polyisoprenoid-bd_YceI"/>
</dbReference>
<dbReference type="Proteomes" id="UP000321685">
    <property type="component" value="Unassembled WGS sequence"/>
</dbReference>
<evidence type="ECO:0000256" key="1">
    <source>
        <dbReference type="ARBA" id="ARBA00008812"/>
    </source>
</evidence>
<dbReference type="PANTHER" id="PTHR34406">
    <property type="entry name" value="PROTEIN YCEI"/>
    <property type="match status" value="1"/>
</dbReference>
<dbReference type="AlphaFoldDB" id="A0A511DQA8"/>
<reference evidence="3 4" key="1">
    <citation type="submission" date="2019-07" db="EMBL/GenBank/DDBJ databases">
        <title>Whole genome shotgun sequence of Pseudonocardia sulfidoxydans NBRC 16205.</title>
        <authorList>
            <person name="Hosoyama A."/>
            <person name="Uohara A."/>
            <person name="Ohji S."/>
            <person name="Ichikawa N."/>
        </authorList>
    </citation>
    <scope>NUCLEOTIDE SEQUENCE [LARGE SCALE GENOMIC DNA]</scope>
    <source>
        <strain evidence="3 4">NBRC 16205</strain>
    </source>
</reference>
<dbReference type="GO" id="GO:0030246">
    <property type="term" value="F:carbohydrate binding"/>
    <property type="evidence" value="ECO:0007669"/>
    <property type="project" value="InterPro"/>
</dbReference>
<dbReference type="Gene3D" id="2.60.40.1120">
    <property type="entry name" value="Carboxypeptidase-like, regulatory domain"/>
    <property type="match status" value="1"/>
</dbReference>
<evidence type="ECO:0000259" key="2">
    <source>
        <dbReference type="SMART" id="SM00867"/>
    </source>
</evidence>
<dbReference type="SUPFAM" id="SSF49452">
    <property type="entry name" value="Starch-binding domain-like"/>
    <property type="match status" value="1"/>
</dbReference>
<accession>A0A511DQA8</accession>